<comment type="caution">
    <text evidence="5">The sequence shown here is derived from an EMBL/GenBank/DDBJ whole genome shotgun (WGS) entry which is preliminary data.</text>
</comment>
<dbReference type="InterPro" id="IPR036815">
    <property type="entry name" value="14-3-3_dom_sf"/>
</dbReference>
<comment type="similarity">
    <text evidence="1">Belongs to the 14-3-3 family.</text>
</comment>
<gene>
    <name evidence="5" type="ORF">M0811_04408</name>
</gene>
<accession>A0A9Q0LUY5</accession>
<evidence type="ECO:0000313" key="5">
    <source>
        <dbReference type="EMBL" id="KAJ5079387.1"/>
    </source>
</evidence>
<feature type="region of interest" description="Disordered" evidence="3">
    <location>
        <begin position="226"/>
        <end position="255"/>
    </location>
</feature>
<dbReference type="CDD" id="cd08774">
    <property type="entry name" value="14-3-3"/>
    <property type="match status" value="1"/>
</dbReference>
<protein>
    <submittedName>
        <fullName evidence="5">14-3-3 protein epsilon</fullName>
    </submittedName>
</protein>
<evidence type="ECO:0000259" key="4">
    <source>
        <dbReference type="SMART" id="SM00101"/>
    </source>
</evidence>
<proteinExistence type="inferred from homology"/>
<name>A0A9Q0LUY5_ANAIG</name>
<dbReference type="SMART" id="SM00101">
    <property type="entry name" value="14_3_3"/>
    <property type="match status" value="1"/>
</dbReference>
<organism evidence="5 6">
    <name type="scientific">Anaeramoeba ignava</name>
    <name type="common">Anaerobic marine amoeba</name>
    <dbReference type="NCBI Taxonomy" id="1746090"/>
    <lineage>
        <taxon>Eukaryota</taxon>
        <taxon>Metamonada</taxon>
        <taxon>Anaeramoebidae</taxon>
        <taxon>Anaeramoeba</taxon>
    </lineage>
</organism>
<feature type="site" description="Interaction with phosphoserine on interacting protein" evidence="2">
    <location>
        <position position="45"/>
    </location>
</feature>
<feature type="site" description="Interaction with phosphoserine on interacting protein" evidence="2">
    <location>
        <position position="118"/>
    </location>
</feature>
<evidence type="ECO:0000256" key="3">
    <source>
        <dbReference type="SAM" id="MobiDB-lite"/>
    </source>
</evidence>
<evidence type="ECO:0000313" key="6">
    <source>
        <dbReference type="Proteomes" id="UP001149090"/>
    </source>
</evidence>
<dbReference type="InterPro" id="IPR000308">
    <property type="entry name" value="14-3-3"/>
</dbReference>
<feature type="compositionally biased region" description="Basic and acidic residues" evidence="3">
    <location>
        <begin position="243"/>
        <end position="255"/>
    </location>
</feature>
<dbReference type="Pfam" id="PF00244">
    <property type="entry name" value="14-3-3"/>
    <property type="match status" value="1"/>
</dbReference>
<reference evidence="5" key="1">
    <citation type="submission" date="2022-10" db="EMBL/GenBank/DDBJ databases">
        <title>Novel sulphate-reducing endosymbionts in the free-living metamonad Anaeramoeba.</title>
        <authorList>
            <person name="Jerlstrom-Hultqvist J."/>
            <person name="Cepicka I."/>
            <person name="Gallot-Lavallee L."/>
            <person name="Salas-Leiva D."/>
            <person name="Curtis B.A."/>
            <person name="Zahonova K."/>
            <person name="Pipaliya S."/>
            <person name="Dacks J."/>
            <person name="Roger A.J."/>
        </authorList>
    </citation>
    <scope>NUCLEOTIDE SEQUENCE</scope>
    <source>
        <strain evidence="5">BMAN</strain>
    </source>
</reference>
<dbReference type="InterPro" id="IPR023410">
    <property type="entry name" value="14-3-3_domain"/>
</dbReference>
<evidence type="ECO:0000256" key="1">
    <source>
        <dbReference type="ARBA" id="ARBA00006141"/>
    </source>
</evidence>
<sequence>MCEQSRRYEEMRQTMKKIVLGTTELTIEERNLLSVAYKNLVSTGRNSWRVFTLFEHRETTQGNQELSQRIEEIRTKIEKELREVCFEIIGFVDDKHFLDLKDPESKVFFHKMKGDYCRYSAEFLVGKERDEMVQKSLFCYQEGSKIADQHLQITNSLRLGLFLNFSVLYYENLNDFQQAYILAKKTFEEAIDKIDSLSDKSYHDASLVLRLLRDNLNSWSKDMQLPNFVNDSSNYDEGDENQEQEKDEKEPKEDK</sequence>
<evidence type="ECO:0000256" key="2">
    <source>
        <dbReference type="PIRSR" id="PIRSR000868-1"/>
    </source>
</evidence>
<keyword evidence="6" id="KW-1185">Reference proteome</keyword>
<dbReference type="Gene3D" id="1.20.190.20">
    <property type="entry name" value="14-3-3 domain"/>
    <property type="match status" value="1"/>
</dbReference>
<dbReference type="OMA" id="DSMLMMQ"/>
<dbReference type="Proteomes" id="UP001149090">
    <property type="component" value="Unassembled WGS sequence"/>
</dbReference>
<dbReference type="SUPFAM" id="SSF48445">
    <property type="entry name" value="14-3-3 protein"/>
    <property type="match status" value="1"/>
</dbReference>
<feature type="domain" description="14-3-3" evidence="4">
    <location>
        <begin position="1"/>
        <end position="243"/>
    </location>
</feature>
<dbReference type="PRINTS" id="PR00305">
    <property type="entry name" value="1433ZETA"/>
</dbReference>
<dbReference type="PIRSF" id="PIRSF000868">
    <property type="entry name" value="14-3-3"/>
    <property type="match status" value="1"/>
</dbReference>
<dbReference type="PANTHER" id="PTHR18860">
    <property type="entry name" value="14-3-3 PROTEIN"/>
    <property type="match status" value="1"/>
</dbReference>
<dbReference type="EMBL" id="JAPDFW010000033">
    <property type="protein sequence ID" value="KAJ5079387.1"/>
    <property type="molecule type" value="Genomic_DNA"/>
</dbReference>
<dbReference type="OrthoDB" id="10260625at2759"/>
<dbReference type="AlphaFoldDB" id="A0A9Q0LUY5"/>